<dbReference type="AlphaFoldDB" id="A0A7M7NWK6"/>
<proteinExistence type="inferred from homology"/>
<dbReference type="GO" id="GO:0005524">
    <property type="term" value="F:ATP binding"/>
    <property type="evidence" value="ECO:0007669"/>
    <property type="project" value="UniProtKB-KW"/>
</dbReference>
<evidence type="ECO:0000256" key="3">
    <source>
        <dbReference type="ARBA" id="ARBA00022448"/>
    </source>
</evidence>
<dbReference type="InParanoid" id="A0A7M7NWK6"/>
<feature type="transmembrane region" description="Helical" evidence="10">
    <location>
        <begin position="574"/>
        <end position="597"/>
    </location>
</feature>
<evidence type="ECO:0000256" key="10">
    <source>
        <dbReference type="SAM" id="Phobius"/>
    </source>
</evidence>
<comment type="subcellular location">
    <subcellularLocation>
        <location evidence="1">Membrane</location>
        <topology evidence="1">Multi-pass membrane protein</topology>
    </subcellularLocation>
</comment>
<accession>A0A7M7NWK6</accession>
<evidence type="ECO:0000256" key="9">
    <source>
        <dbReference type="SAM" id="MobiDB-lite"/>
    </source>
</evidence>
<comment type="similarity">
    <text evidence="2">Belongs to the ABC transporter superfamily. ABCG family. Eye pigment precursor importer (TC 3.A.1.204) subfamily.</text>
</comment>
<dbReference type="GeneID" id="762449"/>
<dbReference type="PROSITE" id="PS00211">
    <property type="entry name" value="ABC_TRANSPORTER_1"/>
    <property type="match status" value="1"/>
</dbReference>
<dbReference type="SMART" id="SM00382">
    <property type="entry name" value="AAA"/>
    <property type="match status" value="1"/>
</dbReference>
<feature type="transmembrane region" description="Helical" evidence="10">
    <location>
        <begin position="686"/>
        <end position="707"/>
    </location>
</feature>
<dbReference type="InterPro" id="IPR003439">
    <property type="entry name" value="ABC_transporter-like_ATP-bd"/>
</dbReference>
<dbReference type="RefSeq" id="XP_030842480.1">
    <property type="nucleotide sequence ID" value="XM_030986620.1"/>
</dbReference>
<evidence type="ECO:0000256" key="2">
    <source>
        <dbReference type="ARBA" id="ARBA00005814"/>
    </source>
</evidence>
<dbReference type="KEGG" id="spu:762449"/>
<dbReference type="GO" id="GO:0140359">
    <property type="term" value="F:ABC-type transporter activity"/>
    <property type="evidence" value="ECO:0007669"/>
    <property type="project" value="InterPro"/>
</dbReference>
<dbReference type="InterPro" id="IPR003593">
    <property type="entry name" value="AAA+_ATPase"/>
</dbReference>
<dbReference type="InterPro" id="IPR050352">
    <property type="entry name" value="ABCG_transporters"/>
</dbReference>
<dbReference type="PROSITE" id="PS50893">
    <property type="entry name" value="ABC_TRANSPORTER_2"/>
    <property type="match status" value="1"/>
</dbReference>
<dbReference type="GO" id="GO:0005886">
    <property type="term" value="C:plasma membrane"/>
    <property type="evidence" value="ECO:0000318"/>
    <property type="project" value="GO_Central"/>
</dbReference>
<feature type="transmembrane region" description="Helical" evidence="10">
    <location>
        <begin position="506"/>
        <end position="528"/>
    </location>
</feature>
<evidence type="ECO:0000256" key="8">
    <source>
        <dbReference type="ARBA" id="ARBA00023136"/>
    </source>
</evidence>
<dbReference type="GO" id="GO:0042626">
    <property type="term" value="F:ATPase-coupled transmembrane transporter activity"/>
    <property type="evidence" value="ECO:0000318"/>
    <property type="project" value="GO_Central"/>
</dbReference>
<dbReference type="Proteomes" id="UP000007110">
    <property type="component" value="Unassembled WGS sequence"/>
</dbReference>
<dbReference type="InterPro" id="IPR013525">
    <property type="entry name" value="ABC2_TM"/>
</dbReference>
<evidence type="ECO:0000256" key="6">
    <source>
        <dbReference type="ARBA" id="ARBA00022840"/>
    </source>
</evidence>
<feature type="compositionally biased region" description="Low complexity" evidence="9">
    <location>
        <begin position="351"/>
        <end position="364"/>
    </location>
</feature>
<dbReference type="OrthoDB" id="66620at2759"/>
<dbReference type="RefSeq" id="XP_030842479.1">
    <property type="nucleotide sequence ID" value="XM_030986619.1"/>
</dbReference>
<dbReference type="GO" id="GO:0016887">
    <property type="term" value="F:ATP hydrolysis activity"/>
    <property type="evidence" value="ECO:0007669"/>
    <property type="project" value="InterPro"/>
</dbReference>
<keyword evidence="4 10" id="KW-0812">Transmembrane</keyword>
<dbReference type="InterPro" id="IPR027417">
    <property type="entry name" value="P-loop_NTPase"/>
</dbReference>
<dbReference type="OMA" id="IAITYWM"/>
<sequence>MASYQKQVTLEFTDLFLTINKRDVLCGVSGTAKPGQLMAVMGPSGAGKTLLLTCLAGRQRALESGGIFLNGQPISKRLRRQISFVLQEDLFLSELTLRETFKFTADLRLPSRLTGEEKKQKIRSIVETLDLHKCLDTKMGDSLNRGLSGGEKKRANIGCELLTDPSILLLDEPTSGLDSRTAYELLKTLKEYAVSSGKTVITSIHQPSSRVFQLFDCLLLLSEGQVVYSGDADQVVDYFARLGLQCPPHYNPADYILDIVKGTEEEREKIHTAAKAQSWNHHYRGEHTPTFVQKTFESMAENEMREPRGSINRALSVGSLQNGSFDNSVFVDCVIDEADDQVRSPSAGHVTTNSSHTNGNSSQNNCVMASLNTSVCRDLQAKTTKESQKFHADPYANADKWPTGYFHQLLTLTHRNFKQNRYLVLSKLDISKHIMMACVTGALWFQVTFAEENIRDISGLMFFMSAYWGFESIYSSLTSFQLERAVLAKERAAGAYRLSVYFMSKVIGVLPLFSTLTIVSVTITFWMAGLHKSVLVFFCYVATLLLNVQAGQAIGRFISAACSNIRQAITTSALTMLTSMLLGGFYVQNLPIFLFWLRYISFTSYVYRALLSTVFVLVPQTISCNTTVISEFGDCLSLSKADDISTNMSAISGAIVSNSTSITSTRGILNEAQIVEVLLNFSFPIWGSYMALVGFTVTFNFLAYLMLRFRRPQL</sequence>
<protein>
    <recommendedName>
        <fullName evidence="11">ABC transporter domain-containing protein</fullName>
    </recommendedName>
</protein>
<dbReference type="EnsemblMetazoa" id="XM_030986620">
    <property type="protein sequence ID" value="XP_030842480"/>
    <property type="gene ID" value="LOC762449"/>
</dbReference>
<dbReference type="Pfam" id="PF00005">
    <property type="entry name" value="ABC_tran"/>
    <property type="match status" value="1"/>
</dbReference>
<keyword evidence="8 10" id="KW-0472">Membrane</keyword>
<keyword evidence="5" id="KW-0547">Nucleotide-binding</keyword>
<dbReference type="Gene3D" id="3.40.50.300">
    <property type="entry name" value="P-loop containing nucleotide triphosphate hydrolases"/>
    <property type="match status" value="1"/>
</dbReference>
<organism evidence="12 13">
    <name type="scientific">Strongylocentrotus purpuratus</name>
    <name type="common">Purple sea urchin</name>
    <dbReference type="NCBI Taxonomy" id="7668"/>
    <lineage>
        <taxon>Eukaryota</taxon>
        <taxon>Metazoa</taxon>
        <taxon>Echinodermata</taxon>
        <taxon>Eleutherozoa</taxon>
        <taxon>Echinozoa</taxon>
        <taxon>Echinoidea</taxon>
        <taxon>Euechinoidea</taxon>
        <taxon>Echinacea</taxon>
        <taxon>Camarodonta</taxon>
        <taxon>Echinidea</taxon>
        <taxon>Strongylocentrotidae</taxon>
        <taxon>Strongylocentrotus</taxon>
    </lineage>
</organism>
<evidence type="ECO:0000313" key="13">
    <source>
        <dbReference type="Proteomes" id="UP000007110"/>
    </source>
</evidence>
<dbReference type="EnsemblMetazoa" id="XM_030986619">
    <property type="protein sequence ID" value="XP_030842479"/>
    <property type="gene ID" value="LOC762449"/>
</dbReference>
<name>A0A7M7NWK6_STRPU</name>
<evidence type="ECO:0000256" key="1">
    <source>
        <dbReference type="ARBA" id="ARBA00004141"/>
    </source>
</evidence>
<keyword evidence="13" id="KW-1185">Reference proteome</keyword>
<evidence type="ECO:0000256" key="5">
    <source>
        <dbReference type="ARBA" id="ARBA00022741"/>
    </source>
</evidence>
<feature type="domain" description="ABC transporter" evidence="11">
    <location>
        <begin position="10"/>
        <end position="248"/>
    </location>
</feature>
<keyword evidence="3" id="KW-0813">Transport</keyword>
<evidence type="ECO:0000256" key="4">
    <source>
        <dbReference type="ARBA" id="ARBA00022692"/>
    </source>
</evidence>
<dbReference type="FunFam" id="3.40.50.300:FF:001276">
    <property type="entry name" value="Uncharacterized protein, isoform A"/>
    <property type="match status" value="1"/>
</dbReference>
<dbReference type="InterPro" id="IPR017871">
    <property type="entry name" value="ABC_transporter-like_CS"/>
</dbReference>
<dbReference type="SUPFAM" id="SSF52540">
    <property type="entry name" value="P-loop containing nucleoside triphosphate hydrolases"/>
    <property type="match status" value="1"/>
</dbReference>
<evidence type="ECO:0000259" key="11">
    <source>
        <dbReference type="PROSITE" id="PS50893"/>
    </source>
</evidence>
<feature type="region of interest" description="Disordered" evidence="9">
    <location>
        <begin position="344"/>
        <end position="364"/>
    </location>
</feature>
<reference evidence="13" key="1">
    <citation type="submission" date="2015-02" db="EMBL/GenBank/DDBJ databases">
        <title>Genome sequencing for Strongylocentrotus purpuratus.</title>
        <authorList>
            <person name="Murali S."/>
            <person name="Liu Y."/>
            <person name="Vee V."/>
            <person name="English A."/>
            <person name="Wang M."/>
            <person name="Skinner E."/>
            <person name="Han Y."/>
            <person name="Muzny D.M."/>
            <person name="Worley K.C."/>
            <person name="Gibbs R.A."/>
        </authorList>
    </citation>
    <scope>NUCLEOTIDE SEQUENCE</scope>
</reference>
<dbReference type="InterPro" id="IPR043926">
    <property type="entry name" value="ABCG_dom"/>
</dbReference>
<evidence type="ECO:0000313" key="12">
    <source>
        <dbReference type="EnsemblMetazoa" id="XP_030842480"/>
    </source>
</evidence>
<keyword evidence="7 10" id="KW-1133">Transmembrane helix</keyword>
<keyword evidence="6" id="KW-0067">ATP-binding</keyword>
<reference evidence="12" key="2">
    <citation type="submission" date="2021-01" db="UniProtKB">
        <authorList>
            <consortium name="EnsemblMetazoa"/>
        </authorList>
    </citation>
    <scope>IDENTIFICATION</scope>
</reference>
<evidence type="ECO:0000256" key="7">
    <source>
        <dbReference type="ARBA" id="ARBA00022989"/>
    </source>
</evidence>
<feature type="transmembrane region" description="Helical" evidence="10">
    <location>
        <begin position="534"/>
        <end position="554"/>
    </location>
</feature>
<dbReference type="GO" id="GO:0055085">
    <property type="term" value="P:transmembrane transport"/>
    <property type="evidence" value="ECO:0000318"/>
    <property type="project" value="GO_Central"/>
</dbReference>
<dbReference type="PANTHER" id="PTHR48041">
    <property type="entry name" value="ABC TRANSPORTER G FAMILY MEMBER 28"/>
    <property type="match status" value="1"/>
</dbReference>
<dbReference type="Pfam" id="PF19055">
    <property type="entry name" value="ABC2_membrane_7"/>
    <property type="match status" value="1"/>
</dbReference>
<dbReference type="PANTHER" id="PTHR48041:SF63">
    <property type="entry name" value="EARLY GENE AT 23, ISOFORM C"/>
    <property type="match status" value="1"/>
</dbReference>
<dbReference type="Pfam" id="PF01061">
    <property type="entry name" value="ABC2_membrane"/>
    <property type="match status" value="1"/>
</dbReference>